<name>A0A1J5PR33_9ZZZZ</name>
<proteinExistence type="predicted"/>
<keyword evidence="1" id="KW-0175">Coiled coil</keyword>
<evidence type="ECO:0000256" key="1">
    <source>
        <dbReference type="SAM" id="Coils"/>
    </source>
</evidence>
<gene>
    <name evidence="2" type="ORF">GALL_443050</name>
</gene>
<evidence type="ECO:0000313" key="2">
    <source>
        <dbReference type="EMBL" id="OIQ74054.1"/>
    </source>
</evidence>
<dbReference type="EMBL" id="MLJW01002640">
    <property type="protein sequence ID" value="OIQ74054.1"/>
    <property type="molecule type" value="Genomic_DNA"/>
</dbReference>
<protein>
    <submittedName>
        <fullName evidence="2">Uncharacterized protein</fullName>
    </submittedName>
</protein>
<accession>A0A1J5PR33</accession>
<sequence>MSEVGALGPPTTVQDVQLLTLRQIGENIASQTRRLESLSAKMDDVRERLVRLETQEAGKLVDTVRRELQGALSRIDELEAQRDRVVGVTAFWSWLARIGPWLAAGLGAFLAGVSVKGGGR</sequence>
<feature type="coiled-coil region" evidence="1">
    <location>
        <begin position="21"/>
        <end position="81"/>
    </location>
</feature>
<reference evidence="2" key="1">
    <citation type="submission" date="2016-10" db="EMBL/GenBank/DDBJ databases">
        <title>Sequence of Gallionella enrichment culture.</title>
        <authorList>
            <person name="Poehlein A."/>
            <person name="Muehling M."/>
            <person name="Daniel R."/>
        </authorList>
    </citation>
    <scope>NUCLEOTIDE SEQUENCE</scope>
</reference>
<organism evidence="2">
    <name type="scientific">mine drainage metagenome</name>
    <dbReference type="NCBI Taxonomy" id="410659"/>
    <lineage>
        <taxon>unclassified sequences</taxon>
        <taxon>metagenomes</taxon>
        <taxon>ecological metagenomes</taxon>
    </lineage>
</organism>
<comment type="caution">
    <text evidence="2">The sequence shown here is derived from an EMBL/GenBank/DDBJ whole genome shotgun (WGS) entry which is preliminary data.</text>
</comment>
<dbReference type="AlphaFoldDB" id="A0A1J5PR33"/>